<dbReference type="InterPro" id="IPR020568">
    <property type="entry name" value="Ribosomal_Su5_D2-typ_SF"/>
</dbReference>
<organism evidence="5 6">
    <name type="scientific">Clostridium cochlearium</name>
    <dbReference type="NCBI Taxonomy" id="1494"/>
    <lineage>
        <taxon>Bacteria</taxon>
        <taxon>Bacillati</taxon>
        <taxon>Bacillota</taxon>
        <taxon>Clostridia</taxon>
        <taxon>Eubacteriales</taxon>
        <taxon>Clostridiaceae</taxon>
        <taxon>Clostridium</taxon>
    </lineage>
</organism>
<dbReference type="InterPro" id="IPR008269">
    <property type="entry name" value="Lon_proteolytic"/>
</dbReference>
<dbReference type="GO" id="GO:0004176">
    <property type="term" value="F:ATP-dependent peptidase activity"/>
    <property type="evidence" value="ECO:0007669"/>
    <property type="project" value="UniProtKB-UniRule"/>
</dbReference>
<feature type="coiled-coil region" evidence="3">
    <location>
        <begin position="198"/>
        <end position="248"/>
    </location>
</feature>
<name>A0A2X2W2S7_CLOCO</name>
<dbReference type="AlphaFoldDB" id="A0A2X2W2S7"/>
<evidence type="ECO:0000313" key="6">
    <source>
        <dbReference type="Proteomes" id="UP000250223"/>
    </source>
</evidence>
<dbReference type="GO" id="GO:0030163">
    <property type="term" value="P:protein catabolic process"/>
    <property type="evidence" value="ECO:0007669"/>
    <property type="project" value="InterPro"/>
</dbReference>
<comment type="similarity">
    <text evidence="2">Belongs to the peptidase S16 family.</text>
</comment>
<dbReference type="Gene3D" id="1.10.8.60">
    <property type="match status" value="1"/>
</dbReference>
<dbReference type="InterPro" id="IPR027065">
    <property type="entry name" value="Lon_Prtase"/>
</dbReference>
<dbReference type="GO" id="GO:0006508">
    <property type="term" value="P:proteolysis"/>
    <property type="evidence" value="ECO:0007669"/>
    <property type="project" value="UniProtKB-KW"/>
</dbReference>
<dbReference type="EMBL" id="UAWC01000025">
    <property type="protein sequence ID" value="SQB35666.1"/>
    <property type="molecule type" value="Genomic_DNA"/>
</dbReference>
<dbReference type="GO" id="GO:0005524">
    <property type="term" value="F:ATP binding"/>
    <property type="evidence" value="ECO:0007669"/>
    <property type="project" value="InterPro"/>
</dbReference>
<dbReference type="EC" id="3.4.21.53" evidence="2"/>
<keyword evidence="2" id="KW-0720">Serine protease</keyword>
<evidence type="ECO:0000256" key="3">
    <source>
        <dbReference type="SAM" id="Coils"/>
    </source>
</evidence>
<evidence type="ECO:0000256" key="2">
    <source>
        <dbReference type="PROSITE-ProRule" id="PRU01122"/>
    </source>
</evidence>
<dbReference type="Gene3D" id="3.30.230.10">
    <property type="match status" value="1"/>
</dbReference>
<gene>
    <name evidence="5" type="primary">lon_2</name>
    <name evidence="5" type="ORF">NCTC13028_02065</name>
</gene>
<keyword evidence="3" id="KW-0175">Coiled coil</keyword>
<dbReference type="InterPro" id="IPR041699">
    <property type="entry name" value="AAA_32"/>
</dbReference>
<sequence length="770" mass="88939">MERFKLDKIKYEIDFNDIDFKEEDSIAEYYETYKQIKKSLSIDKEGYNLYLIDDFSKEKLKNIIKFIKKEFKNVDLQDICYVIKEDIKNPVPIVLSRGKGNIFEEILEDIKDEYWSLASEFYNSSKNNKKEQLLQEIDDMKSDLLSKIIETSKEKGFNIKLAKSGIVFEPLKENEEPMTEKEFELLSKEKREEILVNISILKKEAEFLLETLNNKEEELLESIKNIFKEHLKENMKDTKIYYNKLLNEEVQAIQYLNYVCKNIEEDLVENYSEDYDFDEENTAEIIYKYGANIILDNKDTEDMPCIYEEDPNLENLLGNIEYESKNGSYVTDINMIKAGSMVKANGGCLILRANKLLSNAACYYHFKKAIMTGKVDMNYSKGYLEVLALSGMKPEPVEIKEKVILIGDFQTYDILYNYDEDFRKIFKIRGEYDPIVNINKRTKSSLIRNIDNICKVNNLKPVKEGGIFEIAKALSRKAEDRRRFYFKLEELERILVMANNRALEENKDFIDGEEVISEFYREDTLENKIIEEFRDGKIYINLKGNAIGEINGLTVLDAGYLSFGKPVKITCNCYNGSGNIIDVQKDSHLSGKIHSKAINILKGYINEVFGKYSGLPVDFHISFEQVYGEIDGDSASVAEVISIISALSKIGIKRNIAVTGSINQKGEVQPIGGVNEKIEGFFNICKNLGDVKGKGVVIPYSNRDNLVLNREVEKEVEKGDFNIYLMKTVEDAIEILMCNQKTSPKDVFQEAFRELKKYELLGNNRKPYKD</sequence>
<dbReference type="Gene3D" id="3.40.50.300">
    <property type="entry name" value="P-loop containing nucleotide triphosphate hydrolases"/>
    <property type="match status" value="2"/>
</dbReference>
<feature type="domain" description="Lon proteolytic" evidence="4">
    <location>
        <begin position="544"/>
        <end position="739"/>
    </location>
</feature>
<dbReference type="GO" id="GO:0004252">
    <property type="term" value="F:serine-type endopeptidase activity"/>
    <property type="evidence" value="ECO:0007669"/>
    <property type="project" value="UniProtKB-UniRule"/>
</dbReference>
<dbReference type="Pfam" id="PF05362">
    <property type="entry name" value="Lon_C"/>
    <property type="match status" value="1"/>
</dbReference>
<feature type="active site" evidence="2">
    <location>
        <position position="677"/>
    </location>
</feature>
<dbReference type="PRINTS" id="PR00830">
    <property type="entry name" value="ENDOLAPTASE"/>
</dbReference>
<evidence type="ECO:0000256" key="1">
    <source>
        <dbReference type="ARBA" id="ARBA00022670"/>
    </source>
</evidence>
<accession>A0A2X2W2S7</accession>
<proteinExistence type="inferred from homology"/>
<dbReference type="PANTHER" id="PTHR10046">
    <property type="entry name" value="ATP DEPENDENT LON PROTEASE FAMILY MEMBER"/>
    <property type="match status" value="1"/>
</dbReference>
<reference evidence="5 6" key="1">
    <citation type="submission" date="2018-06" db="EMBL/GenBank/DDBJ databases">
        <authorList>
            <consortium name="Pathogen Informatics"/>
            <person name="Doyle S."/>
        </authorList>
    </citation>
    <scope>NUCLEOTIDE SEQUENCE [LARGE SCALE GENOMIC DNA]</scope>
    <source>
        <strain evidence="5 6">NCTC13028</strain>
    </source>
</reference>
<evidence type="ECO:0000259" key="4">
    <source>
        <dbReference type="PROSITE" id="PS51786"/>
    </source>
</evidence>
<dbReference type="InterPro" id="IPR014721">
    <property type="entry name" value="Ribsml_uS5_D2-typ_fold_subgr"/>
</dbReference>
<feature type="active site" evidence="2">
    <location>
        <position position="634"/>
    </location>
</feature>
<dbReference type="SUPFAM" id="SSF54211">
    <property type="entry name" value="Ribosomal protein S5 domain 2-like"/>
    <property type="match status" value="1"/>
</dbReference>
<dbReference type="RefSeq" id="WP_111921694.1">
    <property type="nucleotide sequence ID" value="NZ_UAWC01000025.1"/>
</dbReference>
<comment type="catalytic activity">
    <reaction evidence="2">
        <text>Hydrolysis of proteins in presence of ATP.</text>
        <dbReference type="EC" id="3.4.21.53"/>
    </reaction>
</comment>
<evidence type="ECO:0000313" key="5">
    <source>
        <dbReference type="EMBL" id="SQB35666.1"/>
    </source>
</evidence>
<dbReference type="PROSITE" id="PS51786">
    <property type="entry name" value="LON_PROTEOLYTIC"/>
    <property type="match status" value="1"/>
</dbReference>
<keyword evidence="1 2" id="KW-0645">Protease</keyword>
<dbReference type="Pfam" id="PF13654">
    <property type="entry name" value="AAA_32"/>
    <property type="match status" value="1"/>
</dbReference>
<dbReference type="InterPro" id="IPR027417">
    <property type="entry name" value="P-loop_NTPase"/>
</dbReference>
<protein>
    <recommendedName>
        <fullName evidence="2">endopeptidase La</fullName>
        <ecNumber evidence="2">3.4.21.53</ecNumber>
    </recommendedName>
</protein>
<keyword evidence="2 5" id="KW-0378">Hydrolase</keyword>
<dbReference type="Proteomes" id="UP000250223">
    <property type="component" value="Unassembled WGS sequence"/>
</dbReference>